<name>A0AAV5T6W9_9BILA</name>
<dbReference type="FunFam" id="1.10.630.10:FF:000036">
    <property type="entry name" value="CYtochrome P450 family"/>
    <property type="match status" value="1"/>
</dbReference>
<dbReference type="PANTHER" id="PTHR24284">
    <property type="entry name" value="CYTOCHROME P450 FAMILY"/>
    <property type="match status" value="1"/>
</dbReference>
<dbReference type="Pfam" id="PF00067">
    <property type="entry name" value="p450"/>
    <property type="match status" value="1"/>
</dbReference>
<dbReference type="PANTHER" id="PTHR24284:SF1">
    <property type="entry name" value="CYTOCHROME P450 FAMILY"/>
    <property type="match status" value="1"/>
</dbReference>
<evidence type="ECO:0000256" key="2">
    <source>
        <dbReference type="ARBA" id="ARBA00010617"/>
    </source>
</evidence>
<evidence type="ECO:0000256" key="4">
    <source>
        <dbReference type="ARBA" id="ARBA00023002"/>
    </source>
</evidence>
<evidence type="ECO:0000256" key="6">
    <source>
        <dbReference type="ARBA" id="ARBA00023033"/>
    </source>
</evidence>
<comment type="cofactor">
    <cofactor evidence="1 7">
        <name>heme</name>
        <dbReference type="ChEBI" id="CHEBI:30413"/>
    </cofactor>
</comment>
<dbReference type="GO" id="GO:0005506">
    <property type="term" value="F:iron ion binding"/>
    <property type="evidence" value="ECO:0007669"/>
    <property type="project" value="InterPro"/>
</dbReference>
<dbReference type="PRINTS" id="PR00463">
    <property type="entry name" value="EP450I"/>
</dbReference>
<feature type="binding site" description="axial binding residue" evidence="7">
    <location>
        <position position="434"/>
    </location>
    <ligand>
        <name>heme</name>
        <dbReference type="ChEBI" id="CHEBI:30413"/>
    </ligand>
    <ligandPart>
        <name>Fe</name>
        <dbReference type="ChEBI" id="CHEBI:18248"/>
    </ligandPart>
</feature>
<comment type="similarity">
    <text evidence="2">Belongs to the cytochrome P450 family.</text>
</comment>
<keyword evidence="9" id="KW-1185">Reference proteome</keyword>
<feature type="non-terminal residue" evidence="8">
    <location>
        <position position="447"/>
    </location>
</feature>
<protein>
    <recommendedName>
        <fullName evidence="10">Cytochrome P450</fullName>
    </recommendedName>
</protein>
<evidence type="ECO:0000256" key="3">
    <source>
        <dbReference type="ARBA" id="ARBA00022723"/>
    </source>
</evidence>
<comment type="caution">
    <text evidence="8">The sequence shown here is derived from an EMBL/GenBank/DDBJ whole genome shotgun (WGS) entry which is preliminary data.</text>
</comment>
<dbReference type="InterPro" id="IPR002401">
    <property type="entry name" value="Cyt_P450_E_grp-I"/>
</dbReference>
<dbReference type="AlphaFoldDB" id="A0AAV5T6W9"/>
<keyword evidence="6" id="KW-0503">Monooxygenase</keyword>
<evidence type="ECO:0000256" key="1">
    <source>
        <dbReference type="ARBA" id="ARBA00001971"/>
    </source>
</evidence>
<dbReference type="CDD" id="cd20617">
    <property type="entry name" value="CYP1_2-like"/>
    <property type="match status" value="1"/>
</dbReference>
<keyword evidence="5 7" id="KW-0408">Iron</keyword>
<reference evidence="8" key="1">
    <citation type="submission" date="2023-10" db="EMBL/GenBank/DDBJ databases">
        <title>Genome assembly of Pristionchus species.</title>
        <authorList>
            <person name="Yoshida K."/>
            <person name="Sommer R.J."/>
        </authorList>
    </citation>
    <scope>NUCLEOTIDE SEQUENCE</scope>
    <source>
        <strain evidence="8">RS0144</strain>
    </source>
</reference>
<dbReference type="Proteomes" id="UP001432027">
    <property type="component" value="Unassembled WGS sequence"/>
</dbReference>
<gene>
    <name evidence="8" type="ORF">PENTCL1PPCAC_13491</name>
</gene>
<dbReference type="EMBL" id="BTSX01000003">
    <property type="protein sequence ID" value="GMS91316.1"/>
    <property type="molecule type" value="Genomic_DNA"/>
</dbReference>
<evidence type="ECO:0000313" key="8">
    <source>
        <dbReference type="EMBL" id="GMS91316.1"/>
    </source>
</evidence>
<accession>A0AAV5T6W9</accession>
<evidence type="ECO:0000313" key="9">
    <source>
        <dbReference type="Proteomes" id="UP001432027"/>
    </source>
</evidence>
<keyword evidence="4" id="KW-0560">Oxidoreductase</keyword>
<evidence type="ECO:0000256" key="5">
    <source>
        <dbReference type="ARBA" id="ARBA00023004"/>
    </source>
</evidence>
<keyword evidence="3 7" id="KW-0479">Metal-binding</keyword>
<dbReference type="GO" id="GO:0016705">
    <property type="term" value="F:oxidoreductase activity, acting on paired donors, with incorporation or reduction of molecular oxygen"/>
    <property type="evidence" value="ECO:0007669"/>
    <property type="project" value="InterPro"/>
</dbReference>
<dbReference type="GO" id="GO:0020037">
    <property type="term" value="F:heme binding"/>
    <property type="evidence" value="ECO:0007669"/>
    <property type="project" value="InterPro"/>
</dbReference>
<organism evidence="8 9">
    <name type="scientific">Pristionchus entomophagus</name>
    <dbReference type="NCBI Taxonomy" id="358040"/>
    <lineage>
        <taxon>Eukaryota</taxon>
        <taxon>Metazoa</taxon>
        <taxon>Ecdysozoa</taxon>
        <taxon>Nematoda</taxon>
        <taxon>Chromadorea</taxon>
        <taxon>Rhabditida</taxon>
        <taxon>Rhabditina</taxon>
        <taxon>Diplogasteromorpha</taxon>
        <taxon>Diplogasteroidea</taxon>
        <taxon>Neodiplogasteridae</taxon>
        <taxon>Pristionchus</taxon>
    </lineage>
</organism>
<sequence length="447" mass="51700">LLLVSFVLTYVFLYYKNVRRYPKGPFPLPLIGNLYHMNAETLHDDVHKMGKKYGHCFTLFMPRPIVIFTDYATVKEALITKGDHFGGRSHLPPDTYLQKVVQTGVMMSDGEVWKEQRRAALRILREHGMGKNIMEEQVNRSIDELLAQVKATNDGVTPYDMNFPIQLCVGNVINETLFGYHFKYTDTETFKYFVDRTARHLQLIKDNLAVLIIQAWPWTRHLPIIGTRGYKVQKENIGKVQEFIEDEVNKVARSYDTNQEPANFVQSYLREMRTNHHLDTVNLYAIVVDFWIAGMETTGTTLRWALLLLMKHPHVQERIRADLLSVVGRDRRIEMLDKPNLPYFTAAITEIQRTANMFPFLIFNRTNVDTVIGGKKIPVDTLTLPQIYSVMKDDPVFERPSEFLPERFLEVDGKTANKKTLERVIPFAIGKRICAGEALARMELFLV</sequence>
<feature type="non-terminal residue" evidence="8">
    <location>
        <position position="1"/>
    </location>
</feature>
<dbReference type="GO" id="GO:0004497">
    <property type="term" value="F:monooxygenase activity"/>
    <property type="evidence" value="ECO:0007669"/>
    <property type="project" value="UniProtKB-KW"/>
</dbReference>
<keyword evidence="7" id="KW-0349">Heme</keyword>
<dbReference type="PRINTS" id="PR00385">
    <property type="entry name" value="P450"/>
</dbReference>
<evidence type="ECO:0008006" key="10">
    <source>
        <dbReference type="Google" id="ProtNLM"/>
    </source>
</evidence>
<dbReference type="InterPro" id="IPR001128">
    <property type="entry name" value="Cyt_P450"/>
</dbReference>
<dbReference type="InterPro" id="IPR036396">
    <property type="entry name" value="Cyt_P450_sf"/>
</dbReference>
<evidence type="ECO:0000256" key="7">
    <source>
        <dbReference type="PIRSR" id="PIRSR602401-1"/>
    </source>
</evidence>
<dbReference type="SUPFAM" id="SSF48264">
    <property type="entry name" value="Cytochrome P450"/>
    <property type="match status" value="1"/>
</dbReference>
<dbReference type="Gene3D" id="1.10.630.10">
    <property type="entry name" value="Cytochrome P450"/>
    <property type="match status" value="1"/>
</dbReference>
<proteinExistence type="inferred from homology"/>